<sequence length="440" mass="49676">MAIDHASHPTELDYASHPMETDYAIHPTELVTPGQINRDVGIKELRETIPPHCFKQSYLTSLSYLLGDLVLAGTITGIGFVFIPQIEPTLLRNVAWAAYGFVQGLAFVGLWMLGHECGHGAFSPSNGLNNTVGFILHSLLLTPYFSWRSTHRRHHIYANNLLKDHNYVPPLHEQYMSRLLFKSERLEELTEDSPLVTVLRLTLRHALGFPRYLCTNISAGEGSFPNPKSTVPFGNSHFAPTGSLFRSEEARFIALSDLGLALMIAALWFASSKLGFSTVALLYVQPYVWLNHWIICITFLHHTHPSLPKFEDEAWTFMKGAMATVDRDFGWVGKYLFHGIIEFHVVHHLFPRMPFYHAEEATKAIIPLLGSSYHADKQRAYLPGLWEAFTKCEWVEPDNAAVQPKDRTMWYRSRPSAPKTSVGTKGWTAWTSSLIIGGKD</sequence>
<dbReference type="InterPro" id="IPR012171">
    <property type="entry name" value="Fatty_acid_desaturase"/>
</dbReference>
<dbReference type="OrthoDB" id="1461976at2759"/>
<feature type="transmembrane region" description="Helical" evidence="1">
    <location>
        <begin position="95"/>
        <end position="115"/>
    </location>
</feature>
<name>A0A5M8PJA2_9LECA</name>
<gene>
    <name evidence="3" type="ORF">FRX48_07037</name>
</gene>
<comment type="caution">
    <text evidence="3">The sequence shown here is derived from an EMBL/GenBank/DDBJ whole genome shotgun (WGS) entry which is preliminary data.</text>
</comment>
<dbReference type="AlphaFoldDB" id="A0A5M8PJA2"/>
<feature type="transmembrane region" description="Helical" evidence="1">
    <location>
        <begin position="252"/>
        <end position="270"/>
    </location>
</feature>
<feature type="transmembrane region" description="Helical" evidence="1">
    <location>
        <begin position="127"/>
        <end position="147"/>
    </location>
</feature>
<dbReference type="Proteomes" id="UP000324767">
    <property type="component" value="Unassembled WGS sequence"/>
</dbReference>
<feature type="transmembrane region" description="Helical" evidence="1">
    <location>
        <begin position="64"/>
        <end position="83"/>
    </location>
</feature>
<dbReference type="EMBL" id="VXIT01000011">
    <property type="protein sequence ID" value="KAA6409483.1"/>
    <property type="molecule type" value="Genomic_DNA"/>
</dbReference>
<keyword evidence="1" id="KW-1133">Transmembrane helix</keyword>
<proteinExistence type="predicted"/>
<feature type="domain" description="Fatty acid desaturase" evidence="2">
    <location>
        <begin position="96"/>
        <end position="375"/>
    </location>
</feature>
<keyword evidence="1" id="KW-0472">Membrane</keyword>
<dbReference type="CDD" id="cd03507">
    <property type="entry name" value="Delta12-FADS-like"/>
    <property type="match status" value="1"/>
</dbReference>
<dbReference type="InterPro" id="IPR005804">
    <property type="entry name" value="FA_desaturase_dom"/>
</dbReference>
<reference evidence="3 4" key="1">
    <citation type="submission" date="2019-09" db="EMBL/GenBank/DDBJ databases">
        <title>The hologenome of the rock-dwelling lichen Lasallia pustulata.</title>
        <authorList>
            <person name="Greshake Tzovaras B."/>
            <person name="Segers F."/>
            <person name="Bicker A."/>
            <person name="Dal Grande F."/>
            <person name="Otte J."/>
            <person name="Hankeln T."/>
            <person name="Schmitt I."/>
            <person name="Ebersberger I."/>
        </authorList>
    </citation>
    <scope>NUCLEOTIDE SEQUENCE [LARGE SCALE GENOMIC DNA]</scope>
    <source>
        <strain evidence="3">A1-1</strain>
    </source>
</reference>
<dbReference type="PANTHER" id="PTHR32100">
    <property type="entry name" value="OMEGA-6 FATTY ACID DESATURASE, CHLOROPLASTIC"/>
    <property type="match status" value="1"/>
</dbReference>
<organism evidence="3 4">
    <name type="scientific">Lasallia pustulata</name>
    <dbReference type="NCBI Taxonomy" id="136370"/>
    <lineage>
        <taxon>Eukaryota</taxon>
        <taxon>Fungi</taxon>
        <taxon>Dikarya</taxon>
        <taxon>Ascomycota</taxon>
        <taxon>Pezizomycotina</taxon>
        <taxon>Lecanoromycetes</taxon>
        <taxon>OSLEUM clade</taxon>
        <taxon>Umbilicariomycetidae</taxon>
        <taxon>Umbilicariales</taxon>
        <taxon>Umbilicariaceae</taxon>
        <taxon>Lasallia</taxon>
    </lineage>
</organism>
<evidence type="ECO:0000313" key="4">
    <source>
        <dbReference type="Proteomes" id="UP000324767"/>
    </source>
</evidence>
<dbReference type="Pfam" id="PF00487">
    <property type="entry name" value="FA_desaturase"/>
    <property type="match status" value="1"/>
</dbReference>
<protein>
    <submittedName>
        <fullName evidence="3">Delta-12 fatty acid desaturase</fullName>
    </submittedName>
</protein>
<dbReference type="GO" id="GO:0016491">
    <property type="term" value="F:oxidoreductase activity"/>
    <property type="evidence" value="ECO:0007669"/>
    <property type="project" value="InterPro"/>
</dbReference>
<dbReference type="GO" id="GO:0006629">
    <property type="term" value="P:lipid metabolic process"/>
    <property type="evidence" value="ECO:0007669"/>
    <property type="project" value="InterPro"/>
</dbReference>
<accession>A0A5M8PJA2</accession>
<keyword evidence="1" id="KW-0812">Transmembrane</keyword>
<evidence type="ECO:0000256" key="1">
    <source>
        <dbReference type="SAM" id="Phobius"/>
    </source>
</evidence>
<evidence type="ECO:0000313" key="3">
    <source>
        <dbReference type="EMBL" id="KAA6409483.1"/>
    </source>
</evidence>
<evidence type="ECO:0000259" key="2">
    <source>
        <dbReference type="Pfam" id="PF00487"/>
    </source>
</evidence>